<dbReference type="EMBL" id="KU935715">
    <property type="protein sequence ID" value="AND75206.1"/>
    <property type="molecule type" value="Genomic_DNA"/>
</dbReference>
<reference evidence="2" key="1">
    <citation type="submission" date="2016-03" db="EMBL/GenBank/DDBJ databases">
        <title>Characterization of Acinetobacter baumannii phage vB_AbaM_ME3.</title>
        <authorList>
            <person name="Buttimer C.T.H."/>
            <person name="Elbreki M."/>
            <person name="Coffey A."/>
        </authorList>
    </citation>
    <scope>NUCLEOTIDE SEQUENCE [LARGE SCALE GENOMIC DNA]</scope>
</reference>
<accession>A0A172Q026</accession>
<keyword evidence="2" id="KW-1185">Reference proteome</keyword>
<organism evidence="1 2">
    <name type="scientific">Acinetobacter phage vB_AbaM_ME3</name>
    <dbReference type="NCBI Taxonomy" id="1837876"/>
    <lineage>
        <taxon>Viruses</taxon>
        <taxon>Duplodnaviria</taxon>
        <taxon>Heunggongvirae</taxon>
        <taxon>Uroviricota</taxon>
        <taxon>Caudoviricetes</taxon>
        <taxon>Metrivirus</taxon>
        <taxon>Metrivirus ME3</taxon>
    </lineage>
</organism>
<name>A0A172Q026_9CAUD</name>
<sequence>MSFDIKIGTNKQYTVPIDIDKNKSSIVNESVFTIDDSEGILEVASHYASKENSFLSNFICAEQVDNKSVKDSSVPTTDNFYYLIKEGADYKYSKNKPYQYTYLPQDTFLSLISKPYNPTTSLSTLLIKASRGTVFSTGKTPTAWMVYSFPYGGISKASLRFLYTTNTNVLKELVIDDTTVKLDTLEGNIYINQSYHDKIEQVFGLFDIEPIKIFKAPILTPKGETVNIYGSLKQKNSFGDVTINELTDDMKIITFSYNCFVLATDPYFISIDGINLLGPRFIPKNTPILVQQKFNIEKESFEEIYYNMYTGLDSYENELSTTFIKHDYGSTLEYFSSISVASGLFIYKENSQGSYDTLNTTYLPLFNPQDIIKEPL</sequence>
<evidence type="ECO:0000313" key="2">
    <source>
        <dbReference type="Proteomes" id="UP000225947"/>
    </source>
</evidence>
<dbReference type="Proteomes" id="UP000225947">
    <property type="component" value="Segment"/>
</dbReference>
<protein>
    <submittedName>
        <fullName evidence="1">Uncharacterized protein</fullName>
    </submittedName>
</protein>
<proteinExistence type="predicted"/>
<gene>
    <name evidence="1" type="ORF">ME3_45</name>
</gene>
<evidence type="ECO:0000313" key="1">
    <source>
        <dbReference type="EMBL" id="AND75206.1"/>
    </source>
</evidence>